<feature type="transmembrane region" description="Helical" evidence="2">
    <location>
        <begin position="12"/>
        <end position="35"/>
    </location>
</feature>
<organism evidence="3">
    <name type="scientific">Ananas comosus var. bracteatus</name>
    <name type="common">red pineapple</name>
    <dbReference type="NCBI Taxonomy" id="296719"/>
    <lineage>
        <taxon>Eukaryota</taxon>
        <taxon>Viridiplantae</taxon>
        <taxon>Streptophyta</taxon>
        <taxon>Embryophyta</taxon>
        <taxon>Tracheophyta</taxon>
        <taxon>Spermatophyta</taxon>
        <taxon>Magnoliopsida</taxon>
        <taxon>Liliopsida</taxon>
        <taxon>Poales</taxon>
        <taxon>Bromeliaceae</taxon>
        <taxon>Bromelioideae</taxon>
        <taxon>Ananas</taxon>
    </lineage>
</organism>
<proteinExistence type="predicted"/>
<dbReference type="AlphaFoldDB" id="A0A6V7QTW1"/>
<keyword evidence="2" id="KW-1133">Transmembrane helix</keyword>
<evidence type="ECO:0000256" key="1">
    <source>
        <dbReference type="SAM" id="MobiDB-lite"/>
    </source>
</evidence>
<evidence type="ECO:0000256" key="2">
    <source>
        <dbReference type="SAM" id="Phobius"/>
    </source>
</evidence>
<reference evidence="3" key="1">
    <citation type="submission" date="2020-07" db="EMBL/GenBank/DDBJ databases">
        <authorList>
            <person name="Lin J."/>
        </authorList>
    </citation>
    <scope>NUCLEOTIDE SEQUENCE</scope>
</reference>
<evidence type="ECO:0000313" key="3">
    <source>
        <dbReference type="EMBL" id="CAD1846378.1"/>
    </source>
</evidence>
<gene>
    <name evidence="3" type="ORF">CB5_LOCUS29589</name>
</gene>
<name>A0A6V7QTW1_ANACO</name>
<sequence>MNFTLLRLTLHYLGEFCTISFSFFFSFSSSFFFAAASRPAAKSLLELGDSPHRAFTGQAGGSTRRKGRREREKEMEKKCDLCGADVGEEASSSEAAEEAKDEERERARRAREDDISVVVGGGGRGSEGKKKLQRDLSGVQGEKGAGCVGQNRSRPPLLPPLPRILLEKKEKKNGR</sequence>
<keyword evidence="2" id="KW-0812">Transmembrane</keyword>
<protein>
    <submittedName>
        <fullName evidence="3">Uncharacterized protein</fullName>
    </submittedName>
</protein>
<feature type="compositionally biased region" description="Basic and acidic residues" evidence="1">
    <location>
        <begin position="97"/>
        <end position="114"/>
    </location>
</feature>
<accession>A0A6V7QTW1</accession>
<feature type="region of interest" description="Disordered" evidence="1">
    <location>
        <begin position="52"/>
        <end position="175"/>
    </location>
</feature>
<feature type="compositionally biased region" description="Basic and acidic residues" evidence="1">
    <location>
        <begin position="69"/>
        <end position="80"/>
    </location>
</feature>
<dbReference type="EMBL" id="CAJEUB010000014">
    <property type="protein sequence ID" value="CAD1846378.1"/>
    <property type="molecule type" value="Genomic_DNA"/>
</dbReference>
<keyword evidence="2" id="KW-0472">Membrane</keyword>